<feature type="region of interest" description="Disordered" evidence="1">
    <location>
        <begin position="500"/>
        <end position="520"/>
    </location>
</feature>
<accession>A0A2T9KD44</accession>
<dbReference type="AlphaFoldDB" id="A0A2T9KD44"/>
<evidence type="ECO:0000256" key="1">
    <source>
        <dbReference type="SAM" id="MobiDB-lite"/>
    </source>
</evidence>
<feature type="compositionally biased region" description="Low complexity" evidence="1">
    <location>
        <begin position="508"/>
        <end position="520"/>
    </location>
</feature>
<organism evidence="2 3">
    <name type="scientific">Caulobacter endophyticus</name>
    <dbReference type="NCBI Taxonomy" id="2172652"/>
    <lineage>
        <taxon>Bacteria</taxon>
        <taxon>Pseudomonadati</taxon>
        <taxon>Pseudomonadota</taxon>
        <taxon>Alphaproteobacteria</taxon>
        <taxon>Caulobacterales</taxon>
        <taxon>Caulobacteraceae</taxon>
        <taxon>Caulobacter</taxon>
    </lineage>
</organism>
<comment type="caution">
    <text evidence="2">The sequence shown here is derived from an EMBL/GenBank/DDBJ whole genome shotgun (WGS) entry which is preliminary data.</text>
</comment>
<gene>
    <name evidence="2" type="ORF">DDF67_01195</name>
</gene>
<keyword evidence="3" id="KW-1185">Reference proteome</keyword>
<sequence>MGDRGYALSPLYRRPTVFCLPRFLAIVGVMAFSPRSPLALAAAVSVLAVAASAHAQDVAVSTLAPPDLFSNPAADTGLPGDLWKDASPGLMRETLPRLAAKPLSPAFAEFARRVLATGARAPAGVGDDPEMGGTRALALIALGEAAGAKRVMDRTPGLDQNAALAMAAAEASLIAGDDDRACAVADALSADRGTGYWLRLRAFCQARAGQTAEAQLTFNLAQQQGKDADYARLMPALLSGAAPTGGANLRTGINYALSRKLGLDVQAASATATPATRGVLAPPADDLAAAQGSDWAFLKSAKPGADFAAAARAAAPLIAAMVAADAPITEPGLFLRAALTAGDVKTAQAIRGKMTGDAIPGVGNQDLALFDAALAASSGGSTDQALDRLVELGASGGAKSPAQPAAVVLQALGGALSPEDRTTFASFEAGKSNASAARLALLDSAAAAGRKGEAAVLALSVAAEAGVAGPSAADRGRIVAALNRAGLSADARALAVEGLLPAPPASPKPAAAAKPAAKKK</sequence>
<protein>
    <submittedName>
        <fullName evidence="2">Uncharacterized protein</fullName>
    </submittedName>
</protein>
<name>A0A2T9KD44_9CAUL</name>
<evidence type="ECO:0000313" key="2">
    <source>
        <dbReference type="EMBL" id="PVM93896.1"/>
    </source>
</evidence>
<dbReference type="Proteomes" id="UP000245073">
    <property type="component" value="Unassembled WGS sequence"/>
</dbReference>
<dbReference type="EMBL" id="QDKQ01000011">
    <property type="protein sequence ID" value="PVM93896.1"/>
    <property type="molecule type" value="Genomic_DNA"/>
</dbReference>
<proteinExistence type="predicted"/>
<evidence type="ECO:0000313" key="3">
    <source>
        <dbReference type="Proteomes" id="UP000245073"/>
    </source>
</evidence>
<reference evidence="2 3" key="1">
    <citation type="submission" date="2018-04" db="EMBL/GenBank/DDBJ databases">
        <title>The genome sequence of Caulobacter sp. 744.</title>
        <authorList>
            <person name="Gao J."/>
            <person name="Sun J."/>
        </authorList>
    </citation>
    <scope>NUCLEOTIDE SEQUENCE [LARGE SCALE GENOMIC DNA]</scope>
    <source>
        <strain evidence="2 3">774</strain>
    </source>
</reference>